<dbReference type="InterPro" id="IPR029060">
    <property type="entry name" value="PIN-like_dom_sf"/>
</dbReference>
<feature type="transmembrane region" description="Helical" evidence="21">
    <location>
        <begin position="821"/>
        <end position="840"/>
    </location>
</feature>
<dbReference type="InterPro" id="IPR036279">
    <property type="entry name" value="5-3_exonuclease_C_sf"/>
</dbReference>
<feature type="transmembrane region" description="Helical" evidence="21">
    <location>
        <begin position="748"/>
        <end position="769"/>
    </location>
</feature>
<dbReference type="SUPFAM" id="SSF88723">
    <property type="entry name" value="PIN domain-like"/>
    <property type="match status" value="1"/>
</dbReference>
<keyword evidence="7" id="KW-0540">Nuclease</keyword>
<keyword evidence="9" id="KW-0255">Endonuclease</keyword>
<dbReference type="GO" id="GO:1990961">
    <property type="term" value="P:xenobiotic detoxification by transmembrane export across the plasma membrane"/>
    <property type="evidence" value="ECO:0007669"/>
    <property type="project" value="InterPro"/>
</dbReference>
<dbReference type="Pfam" id="PF01554">
    <property type="entry name" value="MatE"/>
    <property type="match status" value="2"/>
</dbReference>
<dbReference type="InterPro" id="IPR008918">
    <property type="entry name" value="HhH2"/>
</dbReference>
<dbReference type="NCBIfam" id="TIGR00797">
    <property type="entry name" value="matE"/>
    <property type="match status" value="1"/>
</dbReference>
<evidence type="ECO:0000256" key="8">
    <source>
        <dbReference type="ARBA" id="ARBA00022723"/>
    </source>
</evidence>
<evidence type="ECO:0000256" key="14">
    <source>
        <dbReference type="ARBA" id="ARBA00022989"/>
    </source>
</evidence>
<feature type="compositionally biased region" description="Polar residues" evidence="20">
    <location>
        <begin position="356"/>
        <end position="369"/>
    </location>
</feature>
<evidence type="ECO:0000256" key="15">
    <source>
        <dbReference type="ARBA" id="ARBA00023128"/>
    </source>
</evidence>
<name>A0A507CLU7_9FUNG</name>
<dbReference type="AlphaFoldDB" id="A0A507CLU7"/>
<keyword evidence="10" id="KW-0227">DNA damage</keyword>
<accession>A0A507CLU7</accession>
<dbReference type="Gene3D" id="1.10.150.20">
    <property type="entry name" value="5' to 3' exonuclease, C-terminal subdomain"/>
    <property type="match status" value="1"/>
</dbReference>
<proteinExistence type="inferred from homology"/>
<evidence type="ECO:0000256" key="3">
    <source>
        <dbReference type="ARBA" id="ARBA00010199"/>
    </source>
</evidence>
<evidence type="ECO:0000256" key="9">
    <source>
        <dbReference type="ARBA" id="ARBA00022759"/>
    </source>
</evidence>
<feature type="transmembrane region" description="Helical" evidence="21">
    <location>
        <begin position="938"/>
        <end position="959"/>
    </location>
</feature>
<evidence type="ECO:0000259" key="22">
    <source>
        <dbReference type="SMART" id="SM00484"/>
    </source>
</evidence>
<dbReference type="GO" id="GO:0003677">
    <property type="term" value="F:DNA binding"/>
    <property type="evidence" value="ECO:0007669"/>
    <property type="project" value="InterPro"/>
</dbReference>
<feature type="transmembrane region" description="Helical" evidence="21">
    <location>
        <begin position="673"/>
        <end position="695"/>
    </location>
</feature>
<keyword evidence="17" id="KW-0234">DNA repair</keyword>
<feature type="domain" description="XPG-I" evidence="22">
    <location>
        <begin position="1"/>
        <end position="64"/>
    </location>
</feature>
<dbReference type="PANTHER" id="PTHR11206">
    <property type="entry name" value="MULTIDRUG RESISTANCE PROTEIN"/>
    <property type="match status" value="1"/>
</dbReference>
<evidence type="ECO:0000256" key="4">
    <source>
        <dbReference type="ARBA" id="ARBA00022553"/>
    </source>
</evidence>
<dbReference type="FunFam" id="1.10.150.20:FF:000009">
    <property type="entry name" value="Flap endonuclease 1"/>
    <property type="match status" value="1"/>
</dbReference>
<feature type="transmembrane region" description="Helical" evidence="21">
    <location>
        <begin position="707"/>
        <end position="728"/>
    </location>
</feature>
<dbReference type="GO" id="GO:0042910">
    <property type="term" value="F:xenobiotic transmembrane transporter activity"/>
    <property type="evidence" value="ECO:0007669"/>
    <property type="project" value="InterPro"/>
</dbReference>
<evidence type="ECO:0000256" key="17">
    <source>
        <dbReference type="ARBA" id="ARBA00023204"/>
    </source>
</evidence>
<comment type="similarity">
    <text evidence="19">Belongs to the XPG/RAD2 endonuclease family. FEN1 subfamily.</text>
</comment>
<dbReference type="CDD" id="cd09907">
    <property type="entry name" value="H3TH_FEN1-Euk"/>
    <property type="match status" value="1"/>
</dbReference>
<sequence length="987" mass="107912">APCEAEAQCAALAKAGKVYAAASEDMDTLTFGAPVLLRHMTFSEARKMEINEIHLDQALEGLGLSMEQFTDLCILLGCDYCDSIKGIGPTRAIELIKKHKSLDDIVKNLDKKKYPIPEDWPYQEARKLFLDAEVLDPNEIELRWEDPDEDGIVAFLVHEKNFNEERIRNAVKKLTKNRGVAQQGRLDGFFKPVPKDPSVTPAKRKTDDSASGKNAKAKKDDKSRGKGGKAVVYEMQITVYRCGWHSSQVVPKHAVFQPRMTGVQIGSNRSEESRQERGIKLIGDYLLRGWVLTDDRCRNHASGCAMPTMRSRDGSKYVCVLCDDEKWPPASMVGPNGVDLVDGQSAAVGSISTLPTVSSLGRNDENSSLGDMEEPGMNGTMTVDDTDDDFNLPNGHDAPPLLNMADENRYELTNRATRLLGQRLLQGWTMLNEECPNPNCPGIPLCQNRQHHKYCVLCERTYVNEADLPLATASRQIPNSQGNIAQAAEASSNLHNIISEAGQPPSLMFSAEPTAAPALLSSATDASSVVHPTHSSSHATVASSSSSIASSSFILRADHIMPTLSSIMTVDASQFNNDDGNSVKGPAAPGPPSPTSPSSDTRHLLPPASEEHHRRHLRRVEPTERQALLSNSCSRTSNESNIPINEDGQDHTDIEDGRFWWHLGCEFRWLVRIASPIVAAAVLNLSLGIVGTFMLGHLGTKELAAGALSLLFCNVTGISVGAGMASGLDSLCPQAFTGSADPYAVGKHLQRGLVIMFILTVPICILWSFTTPILKALGQDPELCTMAGNFAFVMMPSLFPYFANECIRRYILAQGLSRSQVFVYGISSPLNVFFQWFFVYGIKLGFIGSPIALSVSYTLLPILSIVYLRYIEGSACWGGWEWKEALDGRLLRQQIGYGAGGLMQMISEWWCFEIVALIAGLFGEISLATQSICMVTSALLFMIPMGLGSGVLIRVGNCLGSGNQPRRARLYGMFGPTYGTLIRRWQN</sequence>
<keyword evidence="11" id="KW-0378">Hydrolase</keyword>
<evidence type="ECO:0000256" key="21">
    <source>
        <dbReference type="SAM" id="Phobius"/>
    </source>
</evidence>
<feature type="transmembrane region" description="Helical" evidence="21">
    <location>
        <begin position="910"/>
        <end position="932"/>
    </location>
</feature>
<gene>
    <name evidence="23" type="ORF">SeMB42_g06372</name>
</gene>
<evidence type="ECO:0000256" key="12">
    <source>
        <dbReference type="ARBA" id="ARBA00022839"/>
    </source>
</evidence>
<dbReference type="GO" id="GO:0015297">
    <property type="term" value="F:antiporter activity"/>
    <property type="evidence" value="ECO:0007669"/>
    <property type="project" value="InterPro"/>
</dbReference>
<reference evidence="23 24" key="1">
    <citation type="journal article" date="2019" name="Sci. Rep.">
        <title>Comparative genomics of chytrid fungi reveal insights into the obligate biotrophic and pathogenic lifestyle of Synchytrium endobioticum.</title>
        <authorList>
            <person name="van de Vossenberg B.T.L.H."/>
            <person name="Warris S."/>
            <person name="Nguyen H.D.T."/>
            <person name="van Gent-Pelzer M.P.E."/>
            <person name="Joly D.L."/>
            <person name="van de Geest H.C."/>
            <person name="Bonants P.J.M."/>
            <person name="Smith D.S."/>
            <person name="Levesque C.A."/>
            <person name="van der Lee T.A.J."/>
        </authorList>
    </citation>
    <scope>NUCLEOTIDE SEQUENCE [LARGE SCALE GENOMIC DNA]</scope>
    <source>
        <strain evidence="23 24">MB42</strain>
    </source>
</reference>
<evidence type="ECO:0000313" key="24">
    <source>
        <dbReference type="Proteomes" id="UP000317494"/>
    </source>
</evidence>
<keyword evidence="15" id="KW-0496">Mitochondrion</keyword>
<feature type="non-terminal residue" evidence="23">
    <location>
        <position position="1"/>
    </location>
</feature>
<evidence type="ECO:0000256" key="6">
    <source>
        <dbReference type="ARBA" id="ARBA00022705"/>
    </source>
</evidence>
<dbReference type="Pfam" id="PF00867">
    <property type="entry name" value="XPG_I"/>
    <property type="match status" value="1"/>
</dbReference>
<protein>
    <recommendedName>
        <fullName evidence="22">XPG-I domain-containing protein</fullName>
    </recommendedName>
</protein>
<dbReference type="InterPro" id="IPR045069">
    <property type="entry name" value="MATE_euk"/>
</dbReference>
<feature type="compositionally biased region" description="Polar residues" evidence="20">
    <location>
        <begin position="628"/>
        <end position="643"/>
    </location>
</feature>
<evidence type="ECO:0000256" key="5">
    <source>
        <dbReference type="ARBA" id="ARBA00022692"/>
    </source>
</evidence>
<keyword evidence="8" id="KW-0479">Metal-binding</keyword>
<keyword evidence="16 21" id="KW-0472">Membrane</keyword>
<dbReference type="SUPFAM" id="SSF47807">
    <property type="entry name" value="5' to 3' exonuclease, C-terminal subdomain"/>
    <property type="match status" value="1"/>
</dbReference>
<dbReference type="GO" id="GO:0016020">
    <property type="term" value="C:membrane"/>
    <property type="evidence" value="ECO:0007669"/>
    <property type="project" value="UniProtKB-SubCell"/>
</dbReference>
<comment type="caution">
    <text evidence="23">The sequence shown here is derived from an EMBL/GenBank/DDBJ whole genome shotgun (WGS) entry which is preliminary data.</text>
</comment>
<keyword evidence="6" id="KW-0235">DNA replication</keyword>
<dbReference type="PRINTS" id="PR00853">
    <property type="entry name" value="XPGRADSUPER"/>
</dbReference>
<dbReference type="EMBL" id="QEAN01000354">
    <property type="protein sequence ID" value="TPX39325.1"/>
    <property type="molecule type" value="Genomic_DNA"/>
</dbReference>
<comment type="similarity">
    <text evidence="3">Belongs to the multi antimicrobial extrusion (MATE) (TC 2.A.66.1) family.</text>
</comment>
<evidence type="ECO:0000256" key="19">
    <source>
        <dbReference type="ARBA" id="ARBA00034726"/>
    </source>
</evidence>
<dbReference type="GO" id="GO:0004519">
    <property type="term" value="F:endonuclease activity"/>
    <property type="evidence" value="ECO:0007669"/>
    <property type="project" value="UniProtKB-KW"/>
</dbReference>
<keyword evidence="14 21" id="KW-1133">Transmembrane helix</keyword>
<dbReference type="Gene3D" id="3.40.50.1010">
    <property type="entry name" value="5'-nuclease"/>
    <property type="match status" value="1"/>
</dbReference>
<evidence type="ECO:0000256" key="2">
    <source>
        <dbReference type="ARBA" id="ARBA00004141"/>
    </source>
</evidence>
<evidence type="ECO:0000256" key="11">
    <source>
        <dbReference type="ARBA" id="ARBA00022801"/>
    </source>
</evidence>
<dbReference type="STRING" id="286115.A0A507CLU7"/>
<evidence type="ECO:0000256" key="16">
    <source>
        <dbReference type="ARBA" id="ARBA00023136"/>
    </source>
</evidence>
<evidence type="ECO:0000256" key="20">
    <source>
        <dbReference type="SAM" id="MobiDB-lite"/>
    </source>
</evidence>
<keyword evidence="12" id="KW-0269">Exonuclease</keyword>
<dbReference type="Proteomes" id="UP000317494">
    <property type="component" value="Unassembled WGS sequence"/>
</dbReference>
<keyword evidence="5 21" id="KW-0812">Transmembrane</keyword>
<evidence type="ECO:0000256" key="18">
    <source>
        <dbReference type="ARBA" id="ARBA00023242"/>
    </source>
</evidence>
<dbReference type="SMART" id="SM00484">
    <property type="entry name" value="XPGI"/>
    <property type="match status" value="1"/>
</dbReference>
<feature type="transmembrane region" description="Helical" evidence="21">
    <location>
        <begin position="846"/>
        <end position="868"/>
    </location>
</feature>
<comment type="subcellular location">
    <subcellularLocation>
        <location evidence="2">Membrane</location>
        <topology evidence="2">Multi-pass membrane protein</topology>
    </subcellularLocation>
</comment>
<dbReference type="InterPro" id="IPR006086">
    <property type="entry name" value="XPG-I_dom"/>
</dbReference>
<dbReference type="InterPro" id="IPR006084">
    <property type="entry name" value="XPG/Rad2"/>
</dbReference>
<dbReference type="GO" id="GO:0046872">
    <property type="term" value="F:metal ion binding"/>
    <property type="evidence" value="ECO:0007669"/>
    <property type="project" value="UniProtKB-KW"/>
</dbReference>
<evidence type="ECO:0000256" key="7">
    <source>
        <dbReference type="ARBA" id="ARBA00022722"/>
    </source>
</evidence>
<feature type="region of interest" description="Disordered" evidence="20">
    <location>
        <begin position="575"/>
        <end position="649"/>
    </location>
</feature>
<comment type="cofactor">
    <cofactor evidence="1">
        <name>Mg(2+)</name>
        <dbReference type="ChEBI" id="CHEBI:18420"/>
    </cofactor>
</comment>
<keyword evidence="13" id="KW-0460">Magnesium</keyword>
<dbReference type="GO" id="GO:0006260">
    <property type="term" value="P:DNA replication"/>
    <property type="evidence" value="ECO:0007669"/>
    <property type="project" value="UniProtKB-KW"/>
</dbReference>
<organism evidence="23 24">
    <name type="scientific">Synchytrium endobioticum</name>
    <dbReference type="NCBI Taxonomy" id="286115"/>
    <lineage>
        <taxon>Eukaryota</taxon>
        <taxon>Fungi</taxon>
        <taxon>Fungi incertae sedis</taxon>
        <taxon>Chytridiomycota</taxon>
        <taxon>Chytridiomycota incertae sedis</taxon>
        <taxon>Chytridiomycetes</taxon>
        <taxon>Synchytriales</taxon>
        <taxon>Synchytriaceae</taxon>
        <taxon>Synchytrium</taxon>
    </lineage>
</organism>
<keyword evidence="18" id="KW-0539">Nucleus</keyword>
<dbReference type="GO" id="GO:0004527">
    <property type="term" value="F:exonuclease activity"/>
    <property type="evidence" value="ECO:0007669"/>
    <property type="project" value="UniProtKB-KW"/>
</dbReference>
<feature type="region of interest" description="Disordered" evidence="20">
    <location>
        <begin position="356"/>
        <end position="377"/>
    </location>
</feature>
<evidence type="ECO:0000256" key="10">
    <source>
        <dbReference type="ARBA" id="ARBA00022763"/>
    </source>
</evidence>
<keyword evidence="4" id="KW-0597">Phosphoprotein</keyword>
<keyword evidence="24" id="KW-1185">Reference proteome</keyword>
<evidence type="ECO:0000256" key="13">
    <source>
        <dbReference type="ARBA" id="ARBA00022842"/>
    </source>
</evidence>
<dbReference type="GO" id="GO:0006281">
    <property type="term" value="P:DNA repair"/>
    <property type="evidence" value="ECO:0007669"/>
    <property type="project" value="UniProtKB-KW"/>
</dbReference>
<dbReference type="InterPro" id="IPR009563">
    <property type="entry name" value="SSSCA1"/>
</dbReference>
<evidence type="ECO:0000256" key="1">
    <source>
        <dbReference type="ARBA" id="ARBA00001946"/>
    </source>
</evidence>
<dbReference type="VEuPathDB" id="FungiDB:SeMB42_g06372"/>
<feature type="region of interest" description="Disordered" evidence="20">
    <location>
        <begin position="185"/>
        <end position="227"/>
    </location>
</feature>
<dbReference type="SMART" id="SM00279">
    <property type="entry name" value="HhH2"/>
    <property type="match status" value="1"/>
</dbReference>
<dbReference type="CDD" id="cd13132">
    <property type="entry name" value="MATE_eukaryotic"/>
    <property type="match status" value="1"/>
</dbReference>
<dbReference type="InterPro" id="IPR002528">
    <property type="entry name" value="MATE_fam"/>
</dbReference>
<evidence type="ECO:0000313" key="23">
    <source>
        <dbReference type="EMBL" id="TPX39325.1"/>
    </source>
</evidence>
<dbReference type="Pfam" id="PF06677">
    <property type="entry name" value="Auto_anti-p27"/>
    <property type="match status" value="2"/>
</dbReference>